<evidence type="ECO:0000313" key="2">
    <source>
        <dbReference type="Proteomes" id="UP001529510"/>
    </source>
</evidence>
<sequence>GTLTGQSFKLSDPPTQKLIEEWKQFYPIGPNTKEVTDDKMDDLDWEDDSLAAVEVVVG</sequence>
<protein>
    <submittedName>
        <fullName evidence="1">Uncharacterized protein</fullName>
    </submittedName>
</protein>
<organism evidence="1 2">
    <name type="scientific">Cirrhinus mrigala</name>
    <name type="common">Mrigala</name>
    <dbReference type="NCBI Taxonomy" id="683832"/>
    <lineage>
        <taxon>Eukaryota</taxon>
        <taxon>Metazoa</taxon>
        <taxon>Chordata</taxon>
        <taxon>Craniata</taxon>
        <taxon>Vertebrata</taxon>
        <taxon>Euteleostomi</taxon>
        <taxon>Actinopterygii</taxon>
        <taxon>Neopterygii</taxon>
        <taxon>Teleostei</taxon>
        <taxon>Ostariophysi</taxon>
        <taxon>Cypriniformes</taxon>
        <taxon>Cyprinidae</taxon>
        <taxon>Labeoninae</taxon>
        <taxon>Labeonini</taxon>
        <taxon>Cirrhinus</taxon>
    </lineage>
</organism>
<name>A0ABD0PJ84_CIRMR</name>
<evidence type="ECO:0000313" key="1">
    <source>
        <dbReference type="EMBL" id="KAL0174128.1"/>
    </source>
</evidence>
<gene>
    <name evidence="1" type="ORF">M9458_030096</name>
</gene>
<dbReference type="Proteomes" id="UP001529510">
    <property type="component" value="Unassembled WGS sequence"/>
</dbReference>
<feature type="non-terminal residue" evidence="1">
    <location>
        <position position="1"/>
    </location>
</feature>
<proteinExistence type="predicted"/>
<dbReference type="EMBL" id="JAMKFB020000015">
    <property type="protein sequence ID" value="KAL0174128.1"/>
    <property type="molecule type" value="Genomic_DNA"/>
</dbReference>
<accession>A0ABD0PJ84</accession>
<keyword evidence="2" id="KW-1185">Reference proteome</keyword>
<reference evidence="1 2" key="1">
    <citation type="submission" date="2024-05" db="EMBL/GenBank/DDBJ databases">
        <title>Genome sequencing and assembly of Indian major carp, Cirrhinus mrigala (Hamilton, 1822).</title>
        <authorList>
            <person name="Mohindra V."/>
            <person name="Chowdhury L.M."/>
            <person name="Lal K."/>
            <person name="Jena J.K."/>
        </authorList>
    </citation>
    <scope>NUCLEOTIDE SEQUENCE [LARGE SCALE GENOMIC DNA]</scope>
    <source>
        <strain evidence="1">CM1030</strain>
        <tissue evidence="1">Blood</tissue>
    </source>
</reference>
<feature type="non-terminal residue" evidence="1">
    <location>
        <position position="58"/>
    </location>
</feature>
<comment type="caution">
    <text evidence="1">The sequence shown here is derived from an EMBL/GenBank/DDBJ whole genome shotgun (WGS) entry which is preliminary data.</text>
</comment>
<dbReference type="AlphaFoldDB" id="A0ABD0PJ84"/>